<dbReference type="Proteomes" id="UP000024533">
    <property type="component" value="Unassembled WGS sequence"/>
</dbReference>
<dbReference type="EMBL" id="AOKY01000657">
    <property type="protein sequence ID" value="KDB20885.1"/>
    <property type="molecule type" value="Genomic_DNA"/>
</dbReference>
<sequence>MLYFGEEDDGLVTFFQNLGDCFESSRFADITIRTADDEYKVHKLILCNHSPFFSRMLEHGWKESLEGVVELKDDDPQAIKAMLSFMYKFDYTNPADGCAASFIFDAQLFAVAEKYIMEGLKSCVEEKFHQSILSDWKSEDYPDVIRGVFGIPTTDPSLRDTLVQVSCSNINELIEKDGFKSALNDVPGFAVQLVTRLAGCKPATSRNRLGL</sequence>
<protein>
    <recommendedName>
        <fullName evidence="1">BTB domain-containing protein</fullName>
    </recommendedName>
</protein>
<dbReference type="STRING" id="1215338.A0A059IZ50"/>
<accession>A0A059IZ50</accession>
<dbReference type="SMART" id="SM00225">
    <property type="entry name" value="BTB"/>
    <property type="match status" value="1"/>
</dbReference>
<proteinExistence type="predicted"/>
<dbReference type="Pfam" id="PF00651">
    <property type="entry name" value="BTB"/>
    <property type="match status" value="1"/>
</dbReference>
<dbReference type="SUPFAM" id="SSF54695">
    <property type="entry name" value="POZ domain"/>
    <property type="match status" value="1"/>
</dbReference>
<comment type="caution">
    <text evidence="2">The sequence shown here is derived from an EMBL/GenBank/DDBJ whole genome shotgun (WGS) entry which is preliminary data.</text>
</comment>
<evidence type="ECO:0000259" key="1">
    <source>
        <dbReference type="PROSITE" id="PS50097"/>
    </source>
</evidence>
<dbReference type="CDD" id="cd18186">
    <property type="entry name" value="BTB_POZ_ZBTB_KLHL-like"/>
    <property type="match status" value="1"/>
</dbReference>
<evidence type="ECO:0000313" key="2">
    <source>
        <dbReference type="EMBL" id="KDB20885.1"/>
    </source>
</evidence>
<dbReference type="Gene3D" id="3.30.710.10">
    <property type="entry name" value="Potassium Channel Kv1.1, Chain A"/>
    <property type="match status" value="1"/>
</dbReference>
<dbReference type="OrthoDB" id="6359816at2759"/>
<dbReference type="InterPro" id="IPR011333">
    <property type="entry name" value="SKP1/BTB/POZ_sf"/>
</dbReference>
<feature type="domain" description="BTB" evidence="1">
    <location>
        <begin position="28"/>
        <end position="95"/>
    </location>
</feature>
<evidence type="ECO:0000313" key="3">
    <source>
        <dbReference type="Proteomes" id="UP000024533"/>
    </source>
</evidence>
<dbReference type="PROSITE" id="PS50097">
    <property type="entry name" value="BTB"/>
    <property type="match status" value="1"/>
</dbReference>
<dbReference type="InterPro" id="IPR000210">
    <property type="entry name" value="BTB/POZ_dom"/>
</dbReference>
<organism evidence="2 3">
    <name type="scientific">Trichophyton interdigitale (strain MR816)</name>
    <dbReference type="NCBI Taxonomy" id="1215338"/>
    <lineage>
        <taxon>Eukaryota</taxon>
        <taxon>Fungi</taxon>
        <taxon>Dikarya</taxon>
        <taxon>Ascomycota</taxon>
        <taxon>Pezizomycotina</taxon>
        <taxon>Eurotiomycetes</taxon>
        <taxon>Eurotiomycetidae</taxon>
        <taxon>Onygenales</taxon>
        <taxon>Arthrodermataceae</taxon>
        <taxon>Trichophyton</taxon>
    </lineage>
</organism>
<dbReference type="OMA" id="CAASFIF"/>
<keyword evidence="3" id="KW-1185">Reference proteome</keyword>
<gene>
    <name evidence="2" type="ORF">H109_07165</name>
</gene>
<dbReference type="PANTHER" id="PTHR47843:SF5">
    <property type="entry name" value="BTB_POZ DOMAIN PROTEIN"/>
    <property type="match status" value="1"/>
</dbReference>
<dbReference type="HOGENOM" id="CLU_057752_1_2_1"/>
<reference evidence="2 3" key="1">
    <citation type="submission" date="2014-02" db="EMBL/GenBank/DDBJ databases">
        <title>The Genome Sequence of Trichophyton interdigitale MR816.</title>
        <authorList>
            <consortium name="The Broad Institute Genomics Platform"/>
            <person name="Cuomo C.A."/>
            <person name="White T.C."/>
            <person name="Graser Y."/>
            <person name="Martinez-Rossi N."/>
            <person name="Heitman J."/>
            <person name="Young S.K."/>
            <person name="Zeng Q."/>
            <person name="Gargeya S."/>
            <person name="Abouelleil A."/>
            <person name="Alvarado L."/>
            <person name="Chapman S.B."/>
            <person name="Gainer-Dewar J."/>
            <person name="Goldberg J."/>
            <person name="Griggs A."/>
            <person name="Gujja S."/>
            <person name="Hansen M."/>
            <person name="Howarth C."/>
            <person name="Imamovic A."/>
            <person name="Larimer J."/>
            <person name="Martinez D."/>
            <person name="Murphy C."/>
            <person name="Pearson M.D."/>
            <person name="Persinoti G."/>
            <person name="Poon T."/>
            <person name="Priest M."/>
            <person name="Roberts A.D."/>
            <person name="Saif S."/>
            <person name="Shea T.D."/>
            <person name="Sykes S.N."/>
            <person name="Wortman J."/>
            <person name="Nusbaum C."/>
            <person name="Birren B."/>
        </authorList>
    </citation>
    <scope>NUCLEOTIDE SEQUENCE [LARGE SCALE GENOMIC DNA]</scope>
    <source>
        <strain evidence="2 3">MR816</strain>
    </source>
</reference>
<name>A0A059IZ50_TRIIM</name>
<dbReference type="PANTHER" id="PTHR47843">
    <property type="entry name" value="BTB DOMAIN-CONTAINING PROTEIN-RELATED"/>
    <property type="match status" value="1"/>
</dbReference>
<dbReference type="AlphaFoldDB" id="A0A059IZ50"/>